<sequence>MAKEKTEKVKTTESKFSKEQLLKSKKYSNRKDLLGVLLEDDKEYTFIEVDTIIDKFMKRGVK</sequence>
<comment type="caution">
    <text evidence="1">The sequence shown here is derived from an EMBL/GenBank/DDBJ whole genome shotgun (WGS) entry which is preliminary data.</text>
</comment>
<dbReference type="Proteomes" id="UP000724657">
    <property type="component" value="Unassembled WGS sequence"/>
</dbReference>
<reference evidence="1" key="2">
    <citation type="submission" date="2021-04" db="EMBL/GenBank/DDBJ databases">
        <authorList>
            <person name="Gilroy R."/>
        </authorList>
    </citation>
    <scope>NUCLEOTIDE SEQUENCE</scope>
    <source>
        <strain evidence="1">A6-441</strain>
    </source>
</reference>
<evidence type="ECO:0000313" key="2">
    <source>
        <dbReference type="Proteomes" id="UP000724657"/>
    </source>
</evidence>
<organism evidence="1 2">
    <name type="scientific">Candidatus Fusobacterium pullicola</name>
    <dbReference type="NCBI Taxonomy" id="2838601"/>
    <lineage>
        <taxon>Bacteria</taxon>
        <taxon>Fusobacteriati</taxon>
        <taxon>Fusobacteriota</taxon>
        <taxon>Fusobacteriia</taxon>
        <taxon>Fusobacteriales</taxon>
        <taxon>Fusobacteriaceae</taxon>
        <taxon>Fusobacterium</taxon>
    </lineage>
</organism>
<accession>A0A9E2NY85</accession>
<dbReference type="EMBL" id="JAHLFN010000076">
    <property type="protein sequence ID" value="MBU3843087.1"/>
    <property type="molecule type" value="Genomic_DNA"/>
</dbReference>
<dbReference type="AlphaFoldDB" id="A0A9E2NY85"/>
<name>A0A9E2NY85_9FUSO</name>
<protein>
    <submittedName>
        <fullName evidence="1">Uncharacterized protein</fullName>
    </submittedName>
</protein>
<reference evidence="1" key="1">
    <citation type="journal article" date="2021" name="PeerJ">
        <title>Extensive microbial diversity within the chicken gut microbiome revealed by metagenomics and culture.</title>
        <authorList>
            <person name="Gilroy R."/>
            <person name="Ravi A."/>
            <person name="Getino M."/>
            <person name="Pursley I."/>
            <person name="Horton D.L."/>
            <person name="Alikhan N.F."/>
            <person name="Baker D."/>
            <person name="Gharbi K."/>
            <person name="Hall N."/>
            <person name="Watson M."/>
            <person name="Adriaenssens E.M."/>
            <person name="Foster-Nyarko E."/>
            <person name="Jarju S."/>
            <person name="Secka A."/>
            <person name="Antonio M."/>
            <person name="Oren A."/>
            <person name="Chaudhuri R.R."/>
            <person name="La Ragione R."/>
            <person name="Hildebrand F."/>
            <person name="Pallen M.J."/>
        </authorList>
    </citation>
    <scope>NUCLEOTIDE SEQUENCE</scope>
    <source>
        <strain evidence="1">A6-441</strain>
    </source>
</reference>
<proteinExistence type="predicted"/>
<gene>
    <name evidence="1" type="ORF">IAA47_08940</name>
</gene>
<evidence type="ECO:0000313" key="1">
    <source>
        <dbReference type="EMBL" id="MBU3843087.1"/>
    </source>
</evidence>